<evidence type="ECO:0000256" key="12">
    <source>
        <dbReference type="ARBA" id="ARBA00023033"/>
    </source>
</evidence>
<feature type="binding site" description="axial binding residue" evidence="14">
    <location>
        <position position="448"/>
    </location>
    <ligand>
        <name>heme</name>
        <dbReference type="ChEBI" id="CHEBI:30413"/>
    </ligand>
    <ligandPart>
        <name>Fe</name>
        <dbReference type="ChEBI" id="CHEBI:18248"/>
    </ligandPart>
</feature>
<keyword evidence="12 15" id="KW-0503">Monooxygenase</keyword>
<dbReference type="PANTHER" id="PTHR24292">
    <property type="entry name" value="CYTOCHROME P450"/>
    <property type="match status" value="1"/>
</dbReference>
<keyword evidence="13" id="KW-0472">Membrane</keyword>
<evidence type="ECO:0000256" key="8">
    <source>
        <dbReference type="ARBA" id="ARBA00022824"/>
    </source>
</evidence>
<proteinExistence type="inferred from homology"/>
<dbReference type="GO" id="GO:0005506">
    <property type="term" value="F:iron ion binding"/>
    <property type="evidence" value="ECO:0007669"/>
    <property type="project" value="InterPro"/>
</dbReference>
<evidence type="ECO:0000256" key="4">
    <source>
        <dbReference type="ARBA" id="ARBA00004406"/>
    </source>
</evidence>
<evidence type="ECO:0000313" key="16">
    <source>
        <dbReference type="EnsemblMetazoa" id="SCAU000600-PA"/>
    </source>
</evidence>
<dbReference type="CDD" id="cd11056">
    <property type="entry name" value="CYP6-like"/>
    <property type="match status" value="1"/>
</dbReference>
<evidence type="ECO:0000256" key="7">
    <source>
        <dbReference type="ARBA" id="ARBA00022723"/>
    </source>
</evidence>
<dbReference type="PRINTS" id="PR00463">
    <property type="entry name" value="EP450I"/>
</dbReference>
<evidence type="ECO:0000256" key="10">
    <source>
        <dbReference type="ARBA" id="ARBA00023002"/>
    </source>
</evidence>
<dbReference type="FunFam" id="1.10.630.10:FF:000182">
    <property type="entry name" value="Cytochrome P450 3A4"/>
    <property type="match status" value="1"/>
</dbReference>
<evidence type="ECO:0000256" key="2">
    <source>
        <dbReference type="ARBA" id="ARBA00003690"/>
    </source>
</evidence>
<dbReference type="InterPro" id="IPR036396">
    <property type="entry name" value="Cyt_P450_sf"/>
</dbReference>
<dbReference type="InterPro" id="IPR017972">
    <property type="entry name" value="Cyt_P450_CS"/>
</dbReference>
<comment type="cofactor">
    <cofactor evidence="1 14">
        <name>heme</name>
        <dbReference type="ChEBI" id="CHEBI:30413"/>
    </cofactor>
</comment>
<evidence type="ECO:0000256" key="9">
    <source>
        <dbReference type="ARBA" id="ARBA00022848"/>
    </source>
</evidence>
<name>A0A1I8NNE6_STOCA</name>
<reference evidence="16" key="1">
    <citation type="submission" date="2020-05" db="UniProtKB">
        <authorList>
            <consortium name="EnsemblMetazoa"/>
        </authorList>
    </citation>
    <scope>IDENTIFICATION</scope>
    <source>
        <strain evidence="16">USDA</strain>
    </source>
</reference>
<evidence type="ECO:0000313" key="17">
    <source>
        <dbReference type="Proteomes" id="UP000095300"/>
    </source>
</evidence>
<dbReference type="OrthoDB" id="2789670at2759"/>
<dbReference type="GO" id="GO:0016705">
    <property type="term" value="F:oxidoreductase activity, acting on paired donors, with incorporation or reduction of molecular oxygen"/>
    <property type="evidence" value="ECO:0007669"/>
    <property type="project" value="InterPro"/>
</dbReference>
<dbReference type="Gene3D" id="1.10.630.10">
    <property type="entry name" value="Cytochrome P450"/>
    <property type="match status" value="1"/>
</dbReference>
<protein>
    <recommendedName>
        <fullName evidence="18">Cytochrome P450</fullName>
    </recommendedName>
</protein>
<keyword evidence="7 14" id="KW-0479">Metal-binding</keyword>
<dbReference type="KEGG" id="scac:106091054"/>
<dbReference type="STRING" id="35570.A0A1I8NNE6"/>
<keyword evidence="17" id="KW-1185">Reference proteome</keyword>
<comment type="function">
    <text evidence="2">May be involved in the metabolism of insect hormones and in the breakdown of synthetic insecticides.</text>
</comment>
<keyword evidence="9" id="KW-0492">Microsome</keyword>
<evidence type="ECO:0000256" key="13">
    <source>
        <dbReference type="ARBA" id="ARBA00023136"/>
    </source>
</evidence>
<organism evidence="16 17">
    <name type="scientific">Stomoxys calcitrans</name>
    <name type="common">Stable fly</name>
    <name type="synonym">Conops calcitrans</name>
    <dbReference type="NCBI Taxonomy" id="35570"/>
    <lineage>
        <taxon>Eukaryota</taxon>
        <taxon>Metazoa</taxon>
        <taxon>Ecdysozoa</taxon>
        <taxon>Arthropoda</taxon>
        <taxon>Hexapoda</taxon>
        <taxon>Insecta</taxon>
        <taxon>Pterygota</taxon>
        <taxon>Neoptera</taxon>
        <taxon>Endopterygota</taxon>
        <taxon>Diptera</taxon>
        <taxon>Brachycera</taxon>
        <taxon>Muscomorpha</taxon>
        <taxon>Muscoidea</taxon>
        <taxon>Muscidae</taxon>
        <taxon>Stomoxys</taxon>
    </lineage>
</organism>
<dbReference type="GO" id="GO:0005789">
    <property type="term" value="C:endoplasmic reticulum membrane"/>
    <property type="evidence" value="ECO:0007669"/>
    <property type="project" value="UniProtKB-SubCell"/>
</dbReference>
<keyword evidence="8" id="KW-0256">Endoplasmic reticulum</keyword>
<keyword evidence="10 15" id="KW-0560">Oxidoreductase</keyword>
<dbReference type="GO" id="GO:0020037">
    <property type="term" value="F:heme binding"/>
    <property type="evidence" value="ECO:0007669"/>
    <property type="project" value="InterPro"/>
</dbReference>
<keyword evidence="11 14" id="KW-0408">Iron</keyword>
<sequence length="504" mass="57741">MIVFILSTICVILLLLYLFLVWSFDYWKKRGVSGPKPWPFVGNYPSLATQKRNMACDIQDIYESYKHSENFVGIFNGGTPQLLLTDIDIIKRVLITDFKNFHDNDISKYVDVSSDKIFGSNPFILTGEEWKERRAEVTPGLTTNRIKTVYPVTNRVCKTMVDYIEKQAKMGGKDGVDGKDLCLRFTCEVVTDCVLGLNAETFTDKPSIILAMTNKLFQQSYIIIIYMVLAGIFPSIHKIKKLRFVPKNVETFFFELLQTALSMRRAQKKQGLNEERVDFVNYMLHLQEKKNLQIPELTAHTMTFLLDGFETTSMVLSHCLLLLGRDSSRQEMLRTEIVEKLGNSNDFDALGELPYLDACVHESLRIFSPAGFLTKMCTVSTNLENKNGKILNVAVGTPIIIPVQAIMMDERYYKNPNSFEPERFLNGGLKNYKDRGVFLGFGDGPRICLGMRFALTQIKAALAEIIRHYKVRINPRTRSDNKYDPTYFMLRLDGGVWLEFDKLN</sequence>
<evidence type="ECO:0000256" key="1">
    <source>
        <dbReference type="ARBA" id="ARBA00001971"/>
    </source>
</evidence>
<evidence type="ECO:0008006" key="18">
    <source>
        <dbReference type="Google" id="ProtNLM"/>
    </source>
</evidence>
<dbReference type="InterPro" id="IPR001128">
    <property type="entry name" value="Cyt_P450"/>
</dbReference>
<dbReference type="InterPro" id="IPR050476">
    <property type="entry name" value="Insect_CytP450_Detox"/>
</dbReference>
<evidence type="ECO:0000256" key="14">
    <source>
        <dbReference type="PIRSR" id="PIRSR602401-1"/>
    </source>
</evidence>
<gene>
    <name evidence="16" type="primary">106091054</name>
</gene>
<evidence type="ECO:0000256" key="15">
    <source>
        <dbReference type="RuleBase" id="RU000461"/>
    </source>
</evidence>
<accession>A0A1I8NNE6</accession>
<evidence type="ECO:0000256" key="3">
    <source>
        <dbReference type="ARBA" id="ARBA00004174"/>
    </source>
</evidence>
<dbReference type="PRINTS" id="PR00385">
    <property type="entry name" value="P450"/>
</dbReference>
<evidence type="ECO:0000256" key="11">
    <source>
        <dbReference type="ARBA" id="ARBA00023004"/>
    </source>
</evidence>
<dbReference type="AlphaFoldDB" id="A0A1I8NNE6"/>
<dbReference type="EnsemblMetazoa" id="SCAU000600-RA">
    <property type="protein sequence ID" value="SCAU000600-PA"/>
    <property type="gene ID" value="SCAU000600"/>
</dbReference>
<evidence type="ECO:0000256" key="5">
    <source>
        <dbReference type="ARBA" id="ARBA00010617"/>
    </source>
</evidence>
<comment type="similarity">
    <text evidence="5 15">Belongs to the cytochrome P450 family.</text>
</comment>
<dbReference type="PANTHER" id="PTHR24292:SF84">
    <property type="entry name" value="CYTOCHROME P450 28A5-RELATED"/>
    <property type="match status" value="1"/>
</dbReference>
<dbReference type="GO" id="GO:0004497">
    <property type="term" value="F:monooxygenase activity"/>
    <property type="evidence" value="ECO:0007669"/>
    <property type="project" value="UniProtKB-KW"/>
</dbReference>
<evidence type="ECO:0000256" key="6">
    <source>
        <dbReference type="ARBA" id="ARBA00022617"/>
    </source>
</evidence>
<dbReference type="PROSITE" id="PS00086">
    <property type="entry name" value="CYTOCHROME_P450"/>
    <property type="match status" value="1"/>
</dbReference>
<dbReference type="Proteomes" id="UP000095300">
    <property type="component" value="Unassembled WGS sequence"/>
</dbReference>
<dbReference type="VEuPathDB" id="VectorBase:SCAU000600"/>
<dbReference type="SUPFAM" id="SSF48264">
    <property type="entry name" value="Cytochrome P450"/>
    <property type="match status" value="1"/>
</dbReference>
<dbReference type="InterPro" id="IPR002401">
    <property type="entry name" value="Cyt_P450_E_grp-I"/>
</dbReference>
<keyword evidence="6 14" id="KW-0349">Heme</keyword>
<dbReference type="Pfam" id="PF00067">
    <property type="entry name" value="p450"/>
    <property type="match status" value="1"/>
</dbReference>
<comment type="subcellular location">
    <subcellularLocation>
        <location evidence="4">Endoplasmic reticulum membrane</location>
        <topology evidence="4">Peripheral membrane protein</topology>
    </subcellularLocation>
    <subcellularLocation>
        <location evidence="3">Microsome membrane</location>
        <topology evidence="3">Peripheral membrane protein</topology>
    </subcellularLocation>
</comment>